<feature type="transmembrane region" description="Helical" evidence="1">
    <location>
        <begin position="289"/>
        <end position="309"/>
    </location>
</feature>
<feature type="transmembrane region" description="Helical" evidence="1">
    <location>
        <begin position="220"/>
        <end position="241"/>
    </location>
</feature>
<organism evidence="2 3">
    <name type="scientific">Sphingomonas immobilis</name>
    <dbReference type="NCBI Taxonomy" id="3063997"/>
    <lineage>
        <taxon>Bacteria</taxon>
        <taxon>Pseudomonadati</taxon>
        <taxon>Pseudomonadota</taxon>
        <taxon>Alphaproteobacteria</taxon>
        <taxon>Sphingomonadales</taxon>
        <taxon>Sphingomonadaceae</taxon>
        <taxon>Sphingomonas</taxon>
    </lineage>
</organism>
<reference evidence="2" key="1">
    <citation type="submission" date="2023-07" db="EMBL/GenBank/DDBJ databases">
        <authorList>
            <person name="Kim M.K."/>
        </authorList>
    </citation>
    <scope>NUCLEOTIDE SEQUENCE</scope>
    <source>
        <strain evidence="2">CA1-15</strain>
    </source>
</reference>
<feature type="transmembrane region" description="Helical" evidence="1">
    <location>
        <begin position="38"/>
        <end position="56"/>
    </location>
</feature>
<sequence length="497" mass="52245">MRGPLARVSPISLIAVVSGGAALDQILLWRFLGLTGNAVTALLAAALLAATAWLIVRAQRNAAAGVGLRTLAAATAIALLLCILGGEGRLLYATTDWQVRGAVLRDLTLYPWPFVYDEPGGPWLLRAPLGMYLTPALIGKAAGGVRAAEFALLAQNTATLACLFGLGALLFEGAKARIGALAIFAGFSGMDAIGQLLAGQPLTMNAERWNLAVYSAHLDQLYWVPQHALVGWGGAVLYLLWRAGKLPLAAALAPLPLLALWSPLALLGTLPFAAHAAIATLVRRDIRAIDLLLPTATALFALPGLLYLASGSDAVGGGLTPLPFHQYAAFEVLEVGPYLLGLWFLGRSTAFAGTTFAILAATLLLIPYGQVGTSTDFTMRASIPALAILALGVASVLLSPRQPGEGLWRGVLTVALAIGLVTPVMETWHAVSLPRAPRILCSYFGVVPGGFPTYVAPLARVSPTIAPRDPARIAPEHLAKCWDGPWPEPLLYMDQLH</sequence>
<feature type="transmembrane region" description="Helical" evidence="1">
    <location>
        <begin position="150"/>
        <end position="171"/>
    </location>
</feature>
<comment type="caution">
    <text evidence="2">The sequence shown here is derived from an EMBL/GenBank/DDBJ whole genome shotgun (WGS) entry which is preliminary data.</text>
</comment>
<feature type="transmembrane region" description="Helical" evidence="1">
    <location>
        <begin position="350"/>
        <end position="369"/>
    </location>
</feature>
<feature type="transmembrane region" description="Helical" evidence="1">
    <location>
        <begin position="381"/>
        <end position="400"/>
    </location>
</feature>
<keyword evidence="1" id="KW-1133">Transmembrane helix</keyword>
<feature type="transmembrane region" description="Helical" evidence="1">
    <location>
        <begin position="120"/>
        <end position="138"/>
    </location>
</feature>
<proteinExistence type="predicted"/>
<evidence type="ECO:0000256" key="1">
    <source>
        <dbReference type="SAM" id="Phobius"/>
    </source>
</evidence>
<feature type="transmembrane region" description="Helical" evidence="1">
    <location>
        <begin position="261"/>
        <end position="282"/>
    </location>
</feature>
<keyword evidence="3" id="KW-1185">Reference proteome</keyword>
<evidence type="ECO:0000313" key="3">
    <source>
        <dbReference type="Proteomes" id="UP001176468"/>
    </source>
</evidence>
<protein>
    <submittedName>
        <fullName evidence="2">Uncharacterized protein</fullName>
    </submittedName>
</protein>
<feature type="transmembrane region" description="Helical" evidence="1">
    <location>
        <begin position="12"/>
        <end position="32"/>
    </location>
</feature>
<dbReference type="Proteomes" id="UP001176468">
    <property type="component" value="Unassembled WGS sequence"/>
</dbReference>
<feature type="transmembrane region" description="Helical" evidence="1">
    <location>
        <begin position="177"/>
        <end position="199"/>
    </location>
</feature>
<feature type="transmembrane region" description="Helical" evidence="1">
    <location>
        <begin position="406"/>
        <end position="425"/>
    </location>
</feature>
<dbReference type="RefSeq" id="WP_304559136.1">
    <property type="nucleotide sequence ID" value="NZ_JAUQSZ010000001.1"/>
</dbReference>
<keyword evidence="1" id="KW-0812">Transmembrane</keyword>
<dbReference type="EMBL" id="JAUQSZ010000001">
    <property type="protein sequence ID" value="MDO7840851.1"/>
    <property type="molecule type" value="Genomic_DNA"/>
</dbReference>
<accession>A0ABT8ZTH1</accession>
<keyword evidence="1" id="KW-0472">Membrane</keyword>
<name>A0ABT8ZTH1_9SPHN</name>
<gene>
    <name evidence="2" type="ORF">Q5H94_00800</name>
</gene>
<feature type="transmembrane region" description="Helical" evidence="1">
    <location>
        <begin position="68"/>
        <end position="86"/>
    </location>
</feature>
<evidence type="ECO:0000313" key="2">
    <source>
        <dbReference type="EMBL" id="MDO7840851.1"/>
    </source>
</evidence>